<reference evidence="1 2" key="1">
    <citation type="submission" date="2017-04" db="EMBL/GenBank/DDBJ databases">
        <title>Staphylococcus agnetis, a potential pathogen in the broiler production.</title>
        <authorList>
            <person name="Poulsen L."/>
        </authorList>
    </citation>
    <scope>NUCLEOTIDE SEQUENCE [LARGE SCALE GENOMIC DNA]</scope>
    <source>
        <strain evidence="1 2">723_310714_2_2_spleen</strain>
    </source>
</reference>
<keyword evidence="2" id="KW-1185">Reference proteome</keyword>
<gene>
    <name evidence="1" type="ORF">B9M88_06985</name>
</gene>
<dbReference type="EMBL" id="NEFX01000012">
    <property type="protein sequence ID" value="OTW31192.1"/>
    <property type="molecule type" value="Genomic_DNA"/>
</dbReference>
<dbReference type="RefSeq" id="WP_060551361.1">
    <property type="nucleotide sequence ID" value="NZ_CP009623.1"/>
</dbReference>
<proteinExistence type="predicted"/>
<dbReference type="Proteomes" id="UP000195208">
    <property type="component" value="Unassembled WGS sequence"/>
</dbReference>
<name>A0ABX3Z4D5_9STAP</name>
<organism evidence="1 2">
    <name type="scientific">Staphylococcus agnetis</name>
    <dbReference type="NCBI Taxonomy" id="985762"/>
    <lineage>
        <taxon>Bacteria</taxon>
        <taxon>Bacillati</taxon>
        <taxon>Bacillota</taxon>
        <taxon>Bacilli</taxon>
        <taxon>Bacillales</taxon>
        <taxon>Staphylococcaceae</taxon>
        <taxon>Staphylococcus</taxon>
    </lineage>
</organism>
<sequence length="63" mass="7249">MDKKEIVNETGWSLVEILKRINSLPYVTETITEESLKTMSKEEFNNLLHGDIKGAIQSEKQQI</sequence>
<evidence type="ECO:0000313" key="2">
    <source>
        <dbReference type="Proteomes" id="UP000195208"/>
    </source>
</evidence>
<protein>
    <submittedName>
        <fullName evidence="1">Uncharacterized protein</fullName>
    </submittedName>
</protein>
<comment type="caution">
    <text evidence="1">The sequence shown here is derived from an EMBL/GenBank/DDBJ whole genome shotgun (WGS) entry which is preliminary data.</text>
</comment>
<accession>A0ABX3Z4D5</accession>
<evidence type="ECO:0000313" key="1">
    <source>
        <dbReference type="EMBL" id="OTW31192.1"/>
    </source>
</evidence>